<feature type="transmembrane region" description="Helical" evidence="2">
    <location>
        <begin position="111"/>
        <end position="136"/>
    </location>
</feature>
<keyword evidence="2" id="KW-0812">Transmembrane</keyword>
<evidence type="ECO:0000256" key="2">
    <source>
        <dbReference type="SAM" id="Phobius"/>
    </source>
</evidence>
<keyword evidence="4" id="KW-1185">Reference proteome</keyword>
<dbReference type="Proteomes" id="UP001056035">
    <property type="component" value="Chromosome"/>
</dbReference>
<gene>
    <name evidence="3" type="ORF">NBH00_11625</name>
</gene>
<feature type="compositionally biased region" description="Pro residues" evidence="1">
    <location>
        <begin position="11"/>
        <end position="20"/>
    </location>
</feature>
<evidence type="ECO:0008006" key="5">
    <source>
        <dbReference type="Google" id="ProtNLM"/>
    </source>
</evidence>
<sequence length="458" mass="46067">MPLATTLTRPAGPPAEPRPPAGGERARRARGAAPAARLAVGVLVLWGGLVLAGHLVGHGLLVRDHRVHIGAPPLVGGGDVRVSWRLGGAVLLAAAAVAGAPALAAALRWRLLLVAAWAGGAAWAVLLAASDGWAAIPAPLTSRYEYLTAVGRAEHAPGGFLRTFVAVLPGYPTHVKGHPPGLLLLLTGLDRIGLGGATVAAVLVIAGGALAAPATLVALRAVAGEATARAAAPFLALTPAAVWVATSADALFAGVAACGIALVALAATAPSRRRASAAALALAGGLTLGAALFLSYGIAPLGLLVAGLLVWRRALRTGVLVATGVLAVGAAFAAAGFLWPDGLHATSRLYHAGVASRRPYGDFLLIDLAAFLVALGPAAVAGVARLRDRRAWLLAGGGLAAVLAAALSGLSRGETERIWLPFVPWVLVATAALGRSRRWLALQLLVGLVVQATVRSPW</sequence>
<evidence type="ECO:0000256" key="1">
    <source>
        <dbReference type="SAM" id="MobiDB-lite"/>
    </source>
</evidence>
<dbReference type="EMBL" id="CP098502">
    <property type="protein sequence ID" value="UTI66831.1"/>
    <property type="molecule type" value="Genomic_DNA"/>
</dbReference>
<feature type="transmembrane region" description="Helical" evidence="2">
    <location>
        <begin position="240"/>
        <end position="266"/>
    </location>
</feature>
<feature type="transmembrane region" description="Helical" evidence="2">
    <location>
        <begin position="278"/>
        <end position="311"/>
    </location>
</feature>
<evidence type="ECO:0000313" key="4">
    <source>
        <dbReference type="Proteomes" id="UP001056035"/>
    </source>
</evidence>
<feature type="transmembrane region" description="Helical" evidence="2">
    <location>
        <begin position="318"/>
        <end position="339"/>
    </location>
</feature>
<feature type="transmembrane region" description="Helical" evidence="2">
    <location>
        <begin position="417"/>
        <end position="434"/>
    </location>
</feature>
<proteinExistence type="predicted"/>
<feature type="transmembrane region" description="Helical" evidence="2">
    <location>
        <begin position="363"/>
        <end position="384"/>
    </location>
</feature>
<feature type="region of interest" description="Disordered" evidence="1">
    <location>
        <begin position="1"/>
        <end position="28"/>
    </location>
</feature>
<feature type="transmembrane region" description="Helical" evidence="2">
    <location>
        <begin position="192"/>
        <end position="219"/>
    </location>
</feature>
<dbReference type="RefSeq" id="WP_254573486.1">
    <property type="nucleotide sequence ID" value="NZ_CP098502.1"/>
</dbReference>
<organism evidence="3 4">
    <name type="scientific">Paraconexibacter antarcticus</name>
    <dbReference type="NCBI Taxonomy" id="2949664"/>
    <lineage>
        <taxon>Bacteria</taxon>
        <taxon>Bacillati</taxon>
        <taxon>Actinomycetota</taxon>
        <taxon>Thermoleophilia</taxon>
        <taxon>Solirubrobacterales</taxon>
        <taxon>Paraconexibacteraceae</taxon>
        <taxon>Paraconexibacter</taxon>
    </lineage>
</organism>
<feature type="transmembrane region" description="Helical" evidence="2">
    <location>
        <begin position="391"/>
        <end position="411"/>
    </location>
</feature>
<reference evidence="3 4" key="1">
    <citation type="submission" date="2022-06" db="EMBL/GenBank/DDBJ databases">
        <title>Paraconexibacter antarcticus.</title>
        <authorList>
            <person name="Kim C.S."/>
        </authorList>
    </citation>
    <scope>NUCLEOTIDE SEQUENCE [LARGE SCALE GENOMIC DNA]</scope>
    <source>
        <strain evidence="3 4">02-257</strain>
    </source>
</reference>
<feature type="transmembrane region" description="Helical" evidence="2">
    <location>
        <begin position="82"/>
        <end position="104"/>
    </location>
</feature>
<keyword evidence="2" id="KW-0472">Membrane</keyword>
<evidence type="ECO:0000313" key="3">
    <source>
        <dbReference type="EMBL" id="UTI66831.1"/>
    </source>
</evidence>
<name>A0ABY5DXS6_9ACTN</name>
<keyword evidence="2" id="KW-1133">Transmembrane helix</keyword>
<accession>A0ABY5DXS6</accession>
<protein>
    <recommendedName>
        <fullName evidence="5">Glycosyltransferase RgtA/B/C/D-like domain-containing protein</fullName>
    </recommendedName>
</protein>
<feature type="transmembrane region" description="Helical" evidence="2">
    <location>
        <begin position="35"/>
        <end position="62"/>
    </location>
</feature>